<sequence>MSLQELRPRRKTVVVIGGGIFGVSSANNLYRTLDPRFYEVKLVTISDHVYFLPASDRLAITKDYRNVMIPIREVLDKYIPVIKGEVVHFDQKRVLFRSGFYQNFDVLIIATGAKWASPIGSTINFKDNHHNFFEKEGKNLKNAKHVVFIGGGFFSTELAGEVVHYYGRDIRTGKKKVTIIHSSDKLLPNNGFFTDNLRDKITNYLTSRGVTILKNCRGTQLPFDPNVIILNDNPETKLVADLVYSGVGTNPSVPPNEIPDLCDRSGYIRVKPNFQAEAISKGNIFAIGDVTDFSYHGIAKRDNWVNTLTHNVRQYLKYGNKYPLLHAQTFKMGDTIPCSVSLGPIQGFGQIELPLIGKAINLPSFIVIQTKSKKLLTNKARHYYSR</sequence>
<comment type="caution">
    <text evidence="6">The sequence shown here is derived from an EMBL/GenBank/DDBJ whole genome shotgun (WGS) entry which is preliminary data.</text>
</comment>
<dbReference type="HOGENOM" id="CLU_019845_2_0_1"/>
<comment type="similarity">
    <text evidence="1">Belongs to the FAD-dependent oxidoreductase family.</text>
</comment>
<dbReference type="GO" id="GO:0004174">
    <property type="term" value="F:electron-transferring-flavoprotein dehydrogenase activity"/>
    <property type="evidence" value="ECO:0007669"/>
    <property type="project" value="TreeGrafter"/>
</dbReference>
<dbReference type="EMBL" id="CAIF01000011">
    <property type="protein sequence ID" value="CCH40981.1"/>
    <property type="molecule type" value="Genomic_DNA"/>
</dbReference>
<dbReference type="STRING" id="1206466.K0KDH8"/>
<protein>
    <submittedName>
        <fullName evidence="6">Apoptosis-inducing factor B</fullName>
        <ecNumber evidence="6">1.-.-.-</ecNumber>
    </submittedName>
</protein>
<name>K0KDH8_WICCF</name>
<evidence type="ECO:0000259" key="5">
    <source>
        <dbReference type="Pfam" id="PF07992"/>
    </source>
</evidence>
<dbReference type="eggNOG" id="KOG1336">
    <property type="taxonomic scope" value="Eukaryota"/>
</dbReference>
<proteinExistence type="inferred from homology"/>
<dbReference type="EC" id="1.-.-.-" evidence="6"/>
<dbReference type="Gene3D" id="3.50.50.100">
    <property type="match status" value="1"/>
</dbReference>
<dbReference type="PANTHER" id="PTHR43735:SF3">
    <property type="entry name" value="FERROPTOSIS SUPPRESSOR PROTEIN 1"/>
    <property type="match status" value="1"/>
</dbReference>
<evidence type="ECO:0000256" key="3">
    <source>
        <dbReference type="ARBA" id="ARBA00022827"/>
    </source>
</evidence>
<keyword evidence="7" id="KW-1185">Reference proteome</keyword>
<dbReference type="Proteomes" id="UP000009328">
    <property type="component" value="Unassembled WGS sequence"/>
</dbReference>
<accession>K0KDH8</accession>
<gene>
    <name evidence="6" type="ORF">BN7_518</name>
</gene>
<dbReference type="FunCoup" id="K0KDH8">
    <property type="interactions" value="433"/>
</dbReference>
<keyword evidence="2" id="KW-0285">Flavoprotein</keyword>
<reference evidence="6 7" key="1">
    <citation type="journal article" date="2012" name="Eukaryot. Cell">
        <title>Draft genome sequence of Wickerhamomyces ciferrii NRRL Y-1031 F-60-10.</title>
        <authorList>
            <person name="Schneider J."/>
            <person name="Andrea H."/>
            <person name="Blom J."/>
            <person name="Jaenicke S."/>
            <person name="Ruckert C."/>
            <person name="Schorsch C."/>
            <person name="Szczepanowski R."/>
            <person name="Farwick M."/>
            <person name="Goesmann A."/>
            <person name="Puhler A."/>
            <person name="Schaffer S."/>
            <person name="Tauch A."/>
            <person name="Kohler T."/>
            <person name="Brinkrolf K."/>
        </authorList>
    </citation>
    <scope>NUCLEOTIDE SEQUENCE [LARGE SCALE GENOMIC DNA]</scope>
    <source>
        <strain evidence="7">ATCC 14091 / BCRC 22168 / CBS 111 / JCM 3599 / NBRC 0793 / NRRL Y-1031 F-60-10</strain>
    </source>
</reference>
<evidence type="ECO:0000313" key="6">
    <source>
        <dbReference type="EMBL" id="CCH40981.1"/>
    </source>
</evidence>
<evidence type="ECO:0000256" key="1">
    <source>
        <dbReference type="ARBA" id="ARBA00006442"/>
    </source>
</evidence>
<evidence type="ECO:0000256" key="2">
    <source>
        <dbReference type="ARBA" id="ARBA00022630"/>
    </source>
</evidence>
<dbReference type="InterPro" id="IPR036188">
    <property type="entry name" value="FAD/NAD-bd_sf"/>
</dbReference>
<evidence type="ECO:0000256" key="4">
    <source>
        <dbReference type="ARBA" id="ARBA00023002"/>
    </source>
</evidence>
<dbReference type="PRINTS" id="PR00469">
    <property type="entry name" value="PNDRDTASEII"/>
</dbReference>
<dbReference type="PRINTS" id="PR00368">
    <property type="entry name" value="FADPNR"/>
</dbReference>
<organism evidence="6 7">
    <name type="scientific">Wickerhamomyces ciferrii (strain ATCC 14091 / BCRC 22168 / CBS 111 / JCM 3599 / NBRC 0793 / NRRL Y-1031 F-60-10)</name>
    <name type="common">Yeast</name>
    <name type="synonym">Pichia ciferrii</name>
    <dbReference type="NCBI Taxonomy" id="1206466"/>
    <lineage>
        <taxon>Eukaryota</taxon>
        <taxon>Fungi</taxon>
        <taxon>Dikarya</taxon>
        <taxon>Ascomycota</taxon>
        <taxon>Saccharomycotina</taxon>
        <taxon>Saccharomycetes</taxon>
        <taxon>Phaffomycetales</taxon>
        <taxon>Wickerhamomycetaceae</taxon>
        <taxon>Wickerhamomyces</taxon>
    </lineage>
</organism>
<dbReference type="GO" id="GO:0005737">
    <property type="term" value="C:cytoplasm"/>
    <property type="evidence" value="ECO:0007669"/>
    <property type="project" value="TreeGrafter"/>
</dbReference>
<dbReference type="InParanoid" id="K0KDH8"/>
<dbReference type="SUPFAM" id="SSF51905">
    <property type="entry name" value="FAD/NAD(P)-binding domain"/>
    <property type="match status" value="1"/>
</dbReference>
<dbReference type="AlphaFoldDB" id="K0KDH8"/>
<evidence type="ECO:0000313" key="7">
    <source>
        <dbReference type="Proteomes" id="UP000009328"/>
    </source>
</evidence>
<dbReference type="GO" id="GO:0050660">
    <property type="term" value="F:flavin adenine dinucleotide binding"/>
    <property type="evidence" value="ECO:0007669"/>
    <property type="project" value="TreeGrafter"/>
</dbReference>
<dbReference type="Pfam" id="PF07992">
    <property type="entry name" value="Pyr_redox_2"/>
    <property type="match status" value="1"/>
</dbReference>
<keyword evidence="3" id="KW-0274">FAD</keyword>
<dbReference type="InterPro" id="IPR023753">
    <property type="entry name" value="FAD/NAD-binding_dom"/>
</dbReference>
<keyword evidence="4 6" id="KW-0560">Oxidoreductase</keyword>
<feature type="domain" description="FAD/NAD(P)-binding" evidence="5">
    <location>
        <begin position="12"/>
        <end position="298"/>
    </location>
</feature>
<dbReference type="PANTHER" id="PTHR43735">
    <property type="entry name" value="APOPTOSIS-INDUCING FACTOR 1"/>
    <property type="match status" value="1"/>
</dbReference>